<sequence>MERMRIKMLVALLLLCLSVSAQTEYSGIAGASPGMVRANKQAAAKQANRNSKAANSSNVSKPKTSNNGNANSNNSTYAPLPDNNESGETEVRDGFKTFSRGMGKVIKHETKTMGEITRKIGADGKKFFKKLGKGISDSFKAGSINYHRT</sequence>
<keyword evidence="2" id="KW-0732">Signal</keyword>
<dbReference type="EMBL" id="JRNS01000086">
    <property type="protein sequence ID" value="KGF56056.1"/>
    <property type="molecule type" value="Genomic_DNA"/>
</dbReference>
<feature type="region of interest" description="Disordered" evidence="1">
    <location>
        <begin position="40"/>
        <end position="96"/>
    </location>
</feature>
<proteinExistence type="predicted"/>
<dbReference type="AlphaFoldDB" id="A0A096BAJ5"/>
<organism evidence="3 4">
    <name type="scientific">Prevotella melaninogenica DNF00666</name>
    <dbReference type="NCBI Taxonomy" id="1401073"/>
    <lineage>
        <taxon>Bacteria</taxon>
        <taxon>Pseudomonadati</taxon>
        <taxon>Bacteroidota</taxon>
        <taxon>Bacteroidia</taxon>
        <taxon>Bacteroidales</taxon>
        <taxon>Prevotellaceae</taxon>
        <taxon>Prevotella</taxon>
    </lineage>
</organism>
<dbReference type="RefSeq" id="WP_036861813.1">
    <property type="nucleotide sequence ID" value="NZ_JRNS01000086.1"/>
</dbReference>
<protein>
    <submittedName>
        <fullName evidence="3">Uncharacterized protein</fullName>
    </submittedName>
</protein>
<dbReference type="Proteomes" id="UP000029578">
    <property type="component" value="Unassembled WGS sequence"/>
</dbReference>
<gene>
    <name evidence="3" type="ORF">HMPREF0661_01245</name>
</gene>
<feature type="compositionally biased region" description="Low complexity" evidence="1">
    <location>
        <begin position="40"/>
        <end position="75"/>
    </location>
</feature>
<evidence type="ECO:0000313" key="4">
    <source>
        <dbReference type="Proteomes" id="UP000029578"/>
    </source>
</evidence>
<comment type="caution">
    <text evidence="3">The sequence shown here is derived from an EMBL/GenBank/DDBJ whole genome shotgun (WGS) entry which is preliminary data.</text>
</comment>
<feature type="signal peptide" evidence="2">
    <location>
        <begin position="1"/>
        <end position="23"/>
    </location>
</feature>
<accession>A0A096BAJ5</accession>
<feature type="chain" id="PRO_5001915965" evidence="2">
    <location>
        <begin position="24"/>
        <end position="149"/>
    </location>
</feature>
<reference evidence="3 4" key="1">
    <citation type="submission" date="2014-07" db="EMBL/GenBank/DDBJ databases">
        <authorList>
            <person name="McCorrison J."/>
            <person name="Sanka R."/>
            <person name="Torralba M."/>
            <person name="Gillis M."/>
            <person name="Haft D.H."/>
            <person name="Methe B."/>
            <person name="Sutton G."/>
            <person name="Nelson K.E."/>
        </authorList>
    </citation>
    <scope>NUCLEOTIDE SEQUENCE [LARGE SCALE GENOMIC DNA]</scope>
    <source>
        <strain evidence="3 4">DNF00666</strain>
    </source>
</reference>
<evidence type="ECO:0000256" key="1">
    <source>
        <dbReference type="SAM" id="MobiDB-lite"/>
    </source>
</evidence>
<evidence type="ECO:0000256" key="2">
    <source>
        <dbReference type="SAM" id="SignalP"/>
    </source>
</evidence>
<evidence type="ECO:0000313" key="3">
    <source>
        <dbReference type="EMBL" id="KGF56056.1"/>
    </source>
</evidence>
<name>A0A096BAJ5_9BACT</name>